<dbReference type="KEGG" id="char:105892774"/>
<dbReference type="InterPro" id="IPR040144">
    <property type="entry name" value="RAP1GDS1"/>
</dbReference>
<dbReference type="Gene3D" id="1.25.10.10">
    <property type="entry name" value="Leucine-rich Repeat Variant"/>
    <property type="match status" value="1"/>
</dbReference>
<dbReference type="GeneID" id="105892774"/>
<evidence type="ECO:0000313" key="2">
    <source>
        <dbReference type="RefSeq" id="XP_031417194.1"/>
    </source>
</evidence>
<dbReference type="AlphaFoldDB" id="A0A6P8EXX2"/>
<protein>
    <submittedName>
        <fullName evidence="2">Rap1 GTPase-GDP dissociation stimulator 1 isoform X1</fullName>
    </submittedName>
</protein>
<dbReference type="InterPro" id="IPR011989">
    <property type="entry name" value="ARM-like"/>
</dbReference>
<dbReference type="PANTHER" id="PTHR10957">
    <property type="entry name" value="RAP1 GTPASE-GDP DISSOCIATION STIMULATOR 1"/>
    <property type="match status" value="1"/>
</dbReference>
<accession>A0A6P8EXX2</accession>
<reference evidence="2" key="1">
    <citation type="submission" date="2025-08" db="UniProtKB">
        <authorList>
            <consortium name="RefSeq"/>
        </authorList>
    </citation>
    <scope>IDENTIFICATION</scope>
</reference>
<dbReference type="GO" id="GO:0005085">
    <property type="term" value="F:guanyl-nucleotide exchange factor activity"/>
    <property type="evidence" value="ECO:0007669"/>
    <property type="project" value="InterPro"/>
</dbReference>
<name>A0A6P8EXX2_CLUHA</name>
<dbReference type="SUPFAM" id="SSF48371">
    <property type="entry name" value="ARM repeat"/>
    <property type="match status" value="1"/>
</dbReference>
<keyword evidence="1" id="KW-1185">Reference proteome</keyword>
<dbReference type="RefSeq" id="XP_031417194.1">
    <property type="nucleotide sequence ID" value="XM_031561334.2"/>
</dbReference>
<gene>
    <name evidence="2" type="primary">si:dkey-21e13.3</name>
</gene>
<organism evidence="1 2">
    <name type="scientific">Clupea harengus</name>
    <name type="common">Atlantic herring</name>
    <dbReference type="NCBI Taxonomy" id="7950"/>
    <lineage>
        <taxon>Eukaryota</taxon>
        <taxon>Metazoa</taxon>
        <taxon>Chordata</taxon>
        <taxon>Craniata</taxon>
        <taxon>Vertebrata</taxon>
        <taxon>Euteleostomi</taxon>
        <taxon>Actinopterygii</taxon>
        <taxon>Neopterygii</taxon>
        <taxon>Teleostei</taxon>
        <taxon>Clupei</taxon>
        <taxon>Clupeiformes</taxon>
        <taxon>Clupeoidei</taxon>
        <taxon>Clupeidae</taxon>
        <taxon>Clupea</taxon>
    </lineage>
</organism>
<dbReference type="OrthoDB" id="8751357at2759"/>
<evidence type="ECO:0000313" key="1">
    <source>
        <dbReference type="Proteomes" id="UP000515152"/>
    </source>
</evidence>
<dbReference type="Proteomes" id="UP000515152">
    <property type="component" value="Chromosome 23"/>
</dbReference>
<proteinExistence type="predicted"/>
<sequence>MAKRTTSRQLSGGTGSGCQVTWEGKNALSGSVDVFDVLSDSLGNALNAIRVSTELIEEELRPHLDTLLTIAQERKKGVAEQVVENSILPVLAQVLWRKNCLTLKATKLVAELAREPMVRERCFHSGISSALLSLLSSSDQELLLHTGRAIGRIGYDNTLQQEKLLRNGVVPRLASVLLRYPANEVLVGVCLLAFCSLADMGEEDGSSMVWERAGHAAQGEWVFRGMSRNAAGSLSSTVTVVRLHEWSTGQYMVTVEVLHRCSTVFWSAHNKFSSTVRWFPMPHLTGWPKFYKVVKYSAQGFPQNGSWTAKVFHTLL</sequence>
<dbReference type="InterPro" id="IPR016024">
    <property type="entry name" value="ARM-type_fold"/>
</dbReference>